<dbReference type="Proteomes" id="UP000746918">
    <property type="component" value="Unassembled WGS sequence"/>
</dbReference>
<feature type="compositionally biased region" description="Basic and acidic residues" evidence="1">
    <location>
        <begin position="92"/>
        <end position="104"/>
    </location>
</feature>
<feature type="chain" id="PRO_5045129160" evidence="2">
    <location>
        <begin position="20"/>
        <end position="104"/>
    </location>
</feature>
<protein>
    <submittedName>
        <fullName evidence="3">Type IV secretion system protein VirB7</fullName>
    </submittedName>
</protein>
<evidence type="ECO:0000256" key="1">
    <source>
        <dbReference type="SAM" id="MobiDB-lite"/>
    </source>
</evidence>
<dbReference type="EMBL" id="JAIFRO010000001">
    <property type="protein sequence ID" value="MBX4335225.1"/>
    <property type="molecule type" value="Genomic_DNA"/>
</dbReference>
<feature type="compositionally biased region" description="Polar residues" evidence="1">
    <location>
        <begin position="74"/>
        <end position="87"/>
    </location>
</feature>
<comment type="caution">
    <text evidence="3">The sequence shown here is derived from an EMBL/GenBank/DDBJ whole genome shotgun (WGS) entry which is preliminary data.</text>
</comment>
<sequence>MKQKILFVVLLTVFLNSCAILSGPPKPPRCNGKHTRILNQDKWNGDSKDINLPGKVVKHVTTPVILNTLESEKATTNVTPKSASQHPINHKMSFDKTVEVPGEK</sequence>
<accession>A0ABS7I9K6</accession>
<feature type="region of interest" description="Disordered" evidence="1">
    <location>
        <begin position="74"/>
        <end position="104"/>
    </location>
</feature>
<proteinExistence type="predicted"/>
<evidence type="ECO:0000256" key="2">
    <source>
        <dbReference type="SAM" id="SignalP"/>
    </source>
</evidence>
<reference evidence="3 4" key="1">
    <citation type="submission" date="2021-08" db="EMBL/GenBank/DDBJ databases">
        <title>Bartonella raoulti 094 sp. nov.</title>
        <authorList>
            <person name="Zgheib R."/>
            <person name="Hammoud A."/>
        </authorList>
    </citation>
    <scope>NUCLEOTIDE SEQUENCE [LARGE SCALE GENOMIC DNA]</scope>
    <source>
        <strain evidence="3 4">094</strain>
    </source>
</reference>
<keyword evidence="4" id="KW-1185">Reference proteome</keyword>
<keyword evidence="2" id="KW-0732">Signal</keyword>
<dbReference type="RefSeq" id="WP_220716531.1">
    <property type="nucleotide sequence ID" value="NZ_JAIFRO010000001.1"/>
</dbReference>
<feature type="signal peptide" evidence="2">
    <location>
        <begin position="1"/>
        <end position="19"/>
    </location>
</feature>
<gene>
    <name evidence="3" type="ORF">K3248_01155</name>
</gene>
<organism evidence="3 4">
    <name type="scientific">Bartonella raoultii</name>
    <dbReference type="NCBI Taxonomy" id="1457020"/>
    <lineage>
        <taxon>Bacteria</taxon>
        <taxon>Pseudomonadati</taxon>
        <taxon>Pseudomonadota</taxon>
        <taxon>Alphaproteobacteria</taxon>
        <taxon>Hyphomicrobiales</taxon>
        <taxon>Bartonellaceae</taxon>
        <taxon>Bartonella</taxon>
    </lineage>
</organism>
<name>A0ABS7I9K6_9HYPH</name>
<evidence type="ECO:0000313" key="4">
    <source>
        <dbReference type="Proteomes" id="UP000746918"/>
    </source>
</evidence>
<evidence type="ECO:0000313" key="3">
    <source>
        <dbReference type="EMBL" id="MBX4335225.1"/>
    </source>
</evidence>